<accession>A0A1Y1IH20</accession>
<feature type="compositionally biased region" description="Gly residues" evidence="1">
    <location>
        <begin position="273"/>
        <end position="293"/>
    </location>
</feature>
<feature type="compositionally biased region" description="Low complexity" evidence="1">
    <location>
        <begin position="34"/>
        <end position="45"/>
    </location>
</feature>
<gene>
    <name evidence="2" type="ORF">KFL_006060080</name>
</gene>
<sequence>MLCLTSWPLDERSRSFWAVTMGCGASAARAAVSPHAVASSLAPPSTDTNKEPSEAQAGVGGPAAVAAEPDELEGLLAALEEHADSKSRRTGTPATQPQDAGGQRPEGALRNGDLEQLLSELQEETEEDCARTSSKPTALAALAAPLAALTPPGPAPARQLAPLKVTGRAPIASRLAPAPAVQLPQGSPAAGRAGVSPTSPGAMRGSTWAGSWVAELEPPDSVTLLSIDHRGGRGSASRASSLGSPSTASTTYITFDLLPDGDRTSAEGEGEGEGSLGRGSAAGAGAGGAGLAGGREEPLRRSGAQSARDGLEQKAAEVDELLRDVFEDHAGPQPRPRAGAGAAPAAVVGVKGQEGLVGGEKLRGIDESDGHGKLQPRTERPGSNTDEAGRRWEGTLASRKLAADAGAEGPPTTGWQSGKSGEVAATISNRTSSLKHLEEKRVDGSGHDVTNGELPGIWQRREAGEEEGRREDGANILDLDDLEDIARDEDIEGEASQWGAGMMPGKRSDGNGGHLEYNNLHFEEDERSDTQSGDNVERWSCRGRRSSSNVEPASTEYVLEVDTLELEEDA</sequence>
<feature type="compositionally biased region" description="Low complexity" evidence="1">
    <location>
        <begin position="54"/>
        <end position="67"/>
    </location>
</feature>
<evidence type="ECO:0000313" key="3">
    <source>
        <dbReference type="Proteomes" id="UP000054558"/>
    </source>
</evidence>
<feature type="compositionally biased region" description="Basic and acidic residues" evidence="1">
    <location>
        <begin position="360"/>
        <end position="380"/>
    </location>
</feature>
<dbReference type="AlphaFoldDB" id="A0A1Y1IH20"/>
<organism evidence="2 3">
    <name type="scientific">Klebsormidium nitens</name>
    <name type="common">Green alga</name>
    <name type="synonym">Ulothrix nitens</name>
    <dbReference type="NCBI Taxonomy" id="105231"/>
    <lineage>
        <taxon>Eukaryota</taxon>
        <taxon>Viridiplantae</taxon>
        <taxon>Streptophyta</taxon>
        <taxon>Klebsormidiophyceae</taxon>
        <taxon>Klebsormidiales</taxon>
        <taxon>Klebsormidiaceae</taxon>
        <taxon>Klebsormidium</taxon>
    </lineage>
</organism>
<feature type="compositionally biased region" description="Low complexity" evidence="1">
    <location>
        <begin position="336"/>
        <end position="346"/>
    </location>
</feature>
<evidence type="ECO:0000313" key="2">
    <source>
        <dbReference type="EMBL" id="GAQ90155.1"/>
    </source>
</evidence>
<feature type="compositionally biased region" description="Low complexity" evidence="1">
    <location>
        <begin position="235"/>
        <end position="251"/>
    </location>
</feature>
<proteinExistence type="predicted"/>
<keyword evidence="3" id="KW-1185">Reference proteome</keyword>
<dbReference type="OMA" id="RRNEDIM"/>
<feature type="compositionally biased region" description="Basic and acidic residues" evidence="1">
    <location>
        <begin position="435"/>
        <end position="446"/>
    </location>
</feature>
<feature type="region of interest" description="Disordered" evidence="1">
    <location>
        <begin position="182"/>
        <end position="206"/>
    </location>
</feature>
<feature type="region of interest" description="Disordered" evidence="1">
    <location>
        <begin position="358"/>
        <end position="553"/>
    </location>
</feature>
<protein>
    <submittedName>
        <fullName evidence="2">Uncharacterized protein</fullName>
    </submittedName>
</protein>
<name>A0A1Y1IH20_KLENI</name>
<feature type="compositionally biased region" description="Acidic residues" evidence="1">
    <location>
        <begin position="478"/>
        <end position="493"/>
    </location>
</feature>
<feature type="region of interest" description="Disordered" evidence="1">
    <location>
        <begin position="34"/>
        <end position="109"/>
    </location>
</feature>
<dbReference type="EMBL" id="DF237555">
    <property type="protein sequence ID" value="GAQ90155.1"/>
    <property type="molecule type" value="Genomic_DNA"/>
</dbReference>
<feature type="region of interest" description="Disordered" evidence="1">
    <location>
        <begin position="224"/>
        <end position="346"/>
    </location>
</feature>
<reference evidence="2 3" key="1">
    <citation type="journal article" date="2014" name="Nat. Commun.">
        <title>Klebsormidium flaccidum genome reveals primary factors for plant terrestrial adaptation.</title>
        <authorList>
            <person name="Hori K."/>
            <person name="Maruyama F."/>
            <person name="Fujisawa T."/>
            <person name="Togashi T."/>
            <person name="Yamamoto N."/>
            <person name="Seo M."/>
            <person name="Sato S."/>
            <person name="Yamada T."/>
            <person name="Mori H."/>
            <person name="Tajima N."/>
            <person name="Moriyama T."/>
            <person name="Ikeuchi M."/>
            <person name="Watanabe M."/>
            <person name="Wada H."/>
            <person name="Kobayashi K."/>
            <person name="Saito M."/>
            <person name="Masuda T."/>
            <person name="Sasaki-Sekimoto Y."/>
            <person name="Mashiguchi K."/>
            <person name="Awai K."/>
            <person name="Shimojima M."/>
            <person name="Masuda S."/>
            <person name="Iwai M."/>
            <person name="Nobusawa T."/>
            <person name="Narise T."/>
            <person name="Kondo S."/>
            <person name="Saito H."/>
            <person name="Sato R."/>
            <person name="Murakawa M."/>
            <person name="Ihara Y."/>
            <person name="Oshima-Yamada Y."/>
            <person name="Ohtaka K."/>
            <person name="Satoh M."/>
            <person name="Sonobe K."/>
            <person name="Ishii M."/>
            <person name="Ohtani R."/>
            <person name="Kanamori-Sato M."/>
            <person name="Honoki R."/>
            <person name="Miyazaki D."/>
            <person name="Mochizuki H."/>
            <person name="Umetsu J."/>
            <person name="Higashi K."/>
            <person name="Shibata D."/>
            <person name="Kamiya Y."/>
            <person name="Sato N."/>
            <person name="Nakamura Y."/>
            <person name="Tabata S."/>
            <person name="Ida S."/>
            <person name="Kurokawa K."/>
            <person name="Ohta H."/>
        </authorList>
    </citation>
    <scope>NUCLEOTIDE SEQUENCE [LARGE SCALE GENOMIC DNA]</scope>
    <source>
        <strain evidence="2 3">NIES-2285</strain>
    </source>
</reference>
<feature type="compositionally biased region" description="Basic and acidic residues" evidence="1">
    <location>
        <begin position="309"/>
        <end position="330"/>
    </location>
</feature>
<dbReference type="Proteomes" id="UP000054558">
    <property type="component" value="Unassembled WGS sequence"/>
</dbReference>
<feature type="compositionally biased region" description="Basic and acidic residues" evidence="1">
    <location>
        <begin position="459"/>
        <end position="473"/>
    </location>
</feature>
<evidence type="ECO:0000256" key="1">
    <source>
        <dbReference type="SAM" id="MobiDB-lite"/>
    </source>
</evidence>